<evidence type="ECO:0000256" key="5">
    <source>
        <dbReference type="ARBA" id="ARBA00022679"/>
    </source>
</evidence>
<evidence type="ECO:0000256" key="9">
    <source>
        <dbReference type="ARBA" id="ARBA00023141"/>
    </source>
</evidence>
<keyword evidence="5 11" id="KW-0808">Transferase</keyword>
<evidence type="ECO:0000256" key="4">
    <source>
        <dbReference type="ARBA" id="ARBA00022605"/>
    </source>
</evidence>
<feature type="binding site" evidence="11">
    <location>
        <position position="57"/>
    </location>
    <ligand>
        <name>substrate</name>
    </ligand>
</feature>
<dbReference type="HAMAP" id="MF_00109">
    <property type="entry name" value="Shikimate_kinase"/>
    <property type="match status" value="1"/>
</dbReference>
<comment type="similarity">
    <text evidence="2 11">Belongs to the shikimate kinase family.</text>
</comment>
<comment type="subunit">
    <text evidence="11">Monomer.</text>
</comment>
<evidence type="ECO:0000256" key="1">
    <source>
        <dbReference type="ARBA" id="ARBA00004842"/>
    </source>
</evidence>
<reference evidence="13" key="1">
    <citation type="journal article" date="2019" name="Int. J. Syst. Evol. Microbiol.">
        <title>The Global Catalogue of Microorganisms (GCM) 10K type strain sequencing project: providing services to taxonomists for standard genome sequencing and annotation.</title>
        <authorList>
            <consortium name="The Broad Institute Genomics Platform"/>
            <consortium name="The Broad Institute Genome Sequencing Center for Infectious Disease"/>
            <person name="Wu L."/>
            <person name="Ma J."/>
        </authorList>
    </citation>
    <scope>NUCLEOTIDE SEQUENCE [LARGE SCALE GENOMIC DNA]</scope>
    <source>
        <strain evidence="13">JCM 17250</strain>
    </source>
</reference>
<keyword evidence="13" id="KW-1185">Reference proteome</keyword>
<dbReference type="EC" id="2.7.1.71" evidence="3 11"/>
<dbReference type="InterPro" id="IPR023000">
    <property type="entry name" value="Shikimate_kinase_CS"/>
</dbReference>
<keyword evidence="11" id="KW-0460">Magnesium</keyword>
<dbReference type="GO" id="GO:0016301">
    <property type="term" value="F:kinase activity"/>
    <property type="evidence" value="ECO:0007669"/>
    <property type="project" value="UniProtKB-KW"/>
</dbReference>
<feature type="binding site" evidence="11">
    <location>
        <begin position="11"/>
        <end position="16"/>
    </location>
    <ligand>
        <name>ATP</name>
        <dbReference type="ChEBI" id="CHEBI:30616"/>
    </ligand>
</feature>
<feature type="binding site" evidence="11">
    <location>
        <position position="115"/>
    </location>
    <ligand>
        <name>ATP</name>
        <dbReference type="ChEBI" id="CHEBI:30616"/>
    </ligand>
</feature>
<evidence type="ECO:0000256" key="8">
    <source>
        <dbReference type="ARBA" id="ARBA00022840"/>
    </source>
</evidence>
<dbReference type="InterPro" id="IPR031322">
    <property type="entry name" value="Shikimate/glucono_kinase"/>
</dbReference>
<dbReference type="InterPro" id="IPR000623">
    <property type="entry name" value="Shikimate_kinase/TSH1"/>
</dbReference>
<dbReference type="Pfam" id="PF01202">
    <property type="entry name" value="SKI"/>
    <property type="match status" value="1"/>
</dbReference>
<comment type="pathway">
    <text evidence="1 11">Metabolic intermediate biosynthesis; chorismate biosynthesis; chorismate from D-erythrose 4-phosphate and phosphoenolpyruvate: step 5/7.</text>
</comment>
<comment type="function">
    <text evidence="11">Catalyzes the specific phosphorylation of the 3-hydroxyl group of shikimic acid using ATP as a cosubstrate.</text>
</comment>
<proteinExistence type="inferred from homology"/>
<keyword evidence="11" id="KW-0479">Metal-binding</keyword>
<protein>
    <recommendedName>
        <fullName evidence="3 11">Shikimate kinase</fullName>
        <shortName evidence="11">SK</shortName>
        <ecNumber evidence="3 11">2.7.1.71</ecNumber>
    </recommendedName>
</protein>
<organism evidence="12 13">
    <name type="scientific">Amphibacillus indicireducens</name>
    <dbReference type="NCBI Taxonomy" id="1076330"/>
    <lineage>
        <taxon>Bacteria</taxon>
        <taxon>Bacillati</taxon>
        <taxon>Bacillota</taxon>
        <taxon>Bacilli</taxon>
        <taxon>Bacillales</taxon>
        <taxon>Bacillaceae</taxon>
        <taxon>Amphibacillus</taxon>
    </lineage>
</organism>
<feature type="binding site" evidence="11">
    <location>
        <position position="33"/>
    </location>
    <ligand>
        <name>substrate</name>
    </ligand>
</feature>
<gene>
    <name evidence="11" type="primary">aroK</name>
    <name evidence="12" type="ORF">GCM10022410_10690</name>
</gene>
<sequence>MKSIFLVGFMGSGKSTIGKQLAKKLKLNYLDTDDLIEQTANKKIKTIFAEDGENVFRDLEHQVLTSTSDLGYVISTGGGIVERQENRAWLSTKQVVYLKTSWETINERLQADQDRPIWQDQSRDKQLLLTKRDSLYRDIAKITIETDNQGVDQIVDQIYSIFE</sequence>
<keyword evidence="8 11" id="KW-0067">ATP-binding</keyword>
<evidence type="ECO:0000256" key="3">
    <source>
        <dbReference type="ARBA" id="ARBA00012154"/>
    </source>
</evidence>
<dbReference type="CDD" id="cd00464">
    <property type="entry name" value="SK"/>
    <property type="match status" value="1"/>
</dbReference>
<dbReference type="EMBL" id="BAABDL010000053">
    <property type="protein sequence ID" value="GAA4066102.1"/>
    <property type="molecule type" value="Genomic_DNA"/>
</dbReference>
<keyword evidence="9 11" id="KW-0057">Aromatic amino acid biosynthesis</keyword>
<evidence type="ECO:0000313" key="13">
    <source>
        <dbReference type="Proteomes" id="UP001501734"/>
    </source>
</evidence>
<evidence type="ECO:0000313" key="12">
    <source>
        <dbReference type="EMBL" id="GAA4066102.1"/>
    </source>
</evidence>
<dbReference type="PRINTS" id="PR01100">
    <property type="entry name" value="SHIKIMTKNASE"/>
</dbReference>
<accession>A0ABP7VFE6</accession>
<comment type="cofactor">
    <cofactor evidence="11">
        <name>Mg(2+)</name>
        <dbReference type="ChEBI" id="CHEBI:18420"/>
    </cofactor>
    <text evidence="11">Binds 1 Mg(2+) ion per subunit.</text>
</comment>
<keyword evidence="4 11" id="KW-0028">Amino-acid biosynthesis</keyword>
<dbReference type="PANTHER" id="PTHR21087:SF16">
    <property type="entry name" value="SHIKIMATE KINASE 1, CHLOROPLASTIC"/>
    <property type="match status" value="1"/>
</dbReference>
<dbReference type="PROSITE" id="PS01128">
    <property type="entry name" value="SHIKIMATE_KINASE"/>
    <property type="match status" value="1"/>
</dbReference>
<keyword evidence="6 11" id="KW-0547">Nucleotide-binding</keyword>
<evidence type="ECO:0000256" key="10">
    <source>
        <dbReference type="ARBA" id="ARBA00048567"/>
    </source>
</evidence>
<dbReference type="Proteomes" id="UP001501734">
    <property type="component" value="Unassembled WGS sequence"/>
</dbReference>
<evidence type="ECO:0000256" key="2">
    <source>
        <dbReference type="ARBA" id="ARBA00006997"/>
    </source>
</evidence>
<comment type="subcellular location">
    <subcellularLocation>
        <location evidence="11">Cytoplasm</location>
    </subcellularLocation>
</comment>
<dbReference type="SUPFAM" id="SSF52540">
    <property type="entry name" value="P-loop containing nucleoside triphosphate hydrolases"/>
    <property type="match status" value="1"/>
</dbReference>
<evidence type="ECO:0000256" key="11">
    <source>
        <dbReference type="HAMAP-Rule" id="MF_00109"/>
    </source>
</evidence>
<evidence type="ECO:0000256" key="7">
    <source>
        <dbReference type="ARBA" id="ARBA00022777"/>
    </source>
</evidence>
<name>A0ABP7VFE6_9BACI</name>
<feature type="binding site" evidence="11">
    <location>
        <position position="15"/>
    </location>
    <ligand>
        <name>Mg(2+)</name>
        <dbReference type="ChEBI" id="CHEBI:18420"/>
    </ligand>
</feature>
<feature type="binding site" evidence="11">
    <location>
        <position position="132"/>
    </location>
    <ligand>
        <name>substrate</name>
    </ligand>
</feature>
<keyword evidence="7 11" id="KW-0418">Kinase</keyword>
<dbReference type="RefSeq" id="WP_344911112.1">
    <property type="nucleotide sequence ID" value="NZ_BAABDL010000053.1"/>
</dbReference>
<dbReference type="PANTHER" id="PTHR21087">
    <property type="entry name" value="SHIKIMATE KINASE"/>
    <property type="match status" value="1"/>
</dbReference>
<evidence type="ECO:0000256" key="6">
    <source>
        <dbReference type="ARBA" id="ARBA00022741"/>
    </source>
</evidence>
<dbReference type="Gene3D" id="3.40.50.300">
    <property type="entry name" value="P-loop containing nucleotide triphosphate hydrolases"/>
    <property type="match status" value="1"/>
</dbReference>
<dbReference type="InterPro" id="IPR027417">
    <property type="entry name" value="P-loop_NTPase"/>
</dbReference>
<comment type="catalytic activity">
    <reaction evidence="10 11">
        <text>shikimate + ATP = 3-phosphoshikimate + ADP + H(+)</text>
        <dbReference type="Rhea" id="RHEA:13121"/>
        <dbReference type="ChEBI" id="CHEBI:15378"/>
        <dbReference type="ChEBI" id="CHEBI:30616"/>
        <dbReference type="ChEBI" id="CHEBI:36208"/>
        <dbReference type="ChEBI" id="CHEBI:145989"/>
        <dbReference type="ChEBI" id="CHEBI:456216"/>
        <dbReference type="EC" id="2.7.1.71"/>
    </reaction>
</comment>
<keyword evidence="11" id="KW-0963">Cytoplasm</keyword>
<feature type="binding site" evidence="11">
    <location>
        <position position="149"/>
    </location>
    <ligand>
        <name>ATP</name>
        <dbReference type="ChEBI" id="CHEBI:30616"/>
    </ligand>
</feature>
<feature type="binding site" evidence="11">
    <location>
        <position position="78"/>
    </location>
    <ligand>
        <name>substrate</name>
    </ligand>
</feature>
<comment type="caution">
    <text evidence="12">The sequence shown here is derived from an EMBL/GenBank/DDBJ whole genome shotgun (WGS) entry which is preliminary data.</text>
</comment>